<dbReference type="EMBL" id="JAETWB010000001">
    <property type="protein sequence ID" value="MBL6077531.1"/>
    <property type="molecule type" value="Genomic_DNA"/>
</dbReference>
<dbReference type="Gene3D" id="3.40.50.150">
    <property type="entry name" value="Vaccinia Virus protein VP39"/>
    <property type="match status" value="1"/>
</dbReference>
<protein>
    <submittedName>
        <fullName evidence="1">Class I SAM-dependent methyltransferase</fullName>
    </submittedName>
</protein>
<dbReference type="InterPro" id="IPR029063">
    <property type="entry name" value="SAM-dependent_MTases_sf"/>
</dbReference>
<keyword evidence="1" id="KW-0808">Transferase</keyword>
<name>A0ABS1U2J7_9PROT</name>
<dbReference type="GO" id="GO:0008168">
    <property type="term" value="F:methyltransferase activity"/>
    <property type="evidence" value="ECO:0007669"/>
    <property type="project" value="UniProtKB-KW"/>
</dbReference>
<reference evidence="1 2" key="1">
    <citation type="submission" date="2021-01" db="EMBL/GenBank/DDBJ databases">
        <title>Belnapia mucosa sp. nov. and Belnapia arida sp. nov., isolated from the Tabernas Desert (Almeria, Spain).</title>
        <authorList>
            <person name="Molina-Menor E."/>
            <person name="Vidal-Verdu A."/>
            <person name="Calonge A."/>
            <person name="Satari L."/>
            <person name="Pereto J."/>
            <person name="Porcar M."/>
        </authorList>
    </citation>
    <scope>NUCLEOTIDE SEQUENCE [LARGE SCALE GENOMIC DNA]</scope>
    <source>
        <strain evidence="1 2">T18</strain>
    </source>
</reference>
<sequence>MNAISEGLHPAMTAAEQALLAAAVAGRCAGLEFGCGGSTRLLLAAGLPRLLSVDSDRAWLERVAAANGPAMATGRLRLLHVDIGPTGPWGYPAEPASLPRWPAYWRDPWEAAGEVDAVLVDGRFRVACALAGLPRLAPGAVVIVHDFWSRAAYRAPLLRHFSLDGSAGTLALLRPKPGLDPAMLAIDIAAHAFEPG</sequence>
<comment type="caution">
    <text evidence="1">The sequence shown here is derived from an EMBL/GenBank/DDBJ whole genome shotgun (WGS) entry which is preliminary data.</text>
</comment>
<dbReference type="RefSeq" id="WP_202830630.1">
    <property type="nucleotide sequence ID" value="NZ_JAETWB010000001.1"/>
</dbReference>
<keyword evidence="2" id="KW-1185">Reference proteome</keyword>
<proteinExistence type="predicted"/>
<accession>A0ABS1U2J7</accession>
<evidence type="ECO:0000313" key="1">
    <source>
        <dbReference type="EMBL" id="MBL6077531.1"/>
    </source>
</evidence>
<gene>
    <name evidence="1" type="ORF">JMJ56_05890</name>
</gene>
<dbReference type="Pfam" id="PF13578">
    <property type="entry name" value="Methyltransf_24"/>
    <property type="match status" value="1"/>
</dbReference>
<dbReference type="GO" id="GO:0032259">
    <property type="term" value="P:methylation"/>
    <property type="evidence" value="ECO:0007669"/>
    <property type="project" value="UniProtKB-KW"/>
</dbReference>
<evidence type="ECO:0000313" key="2">
    <source>
        <dbReference type="Proteomes" id="UP000660885"/>
    </source>
</evidence>
<organism evidence="1 2">
    <name type="scientific">Belnapia arida</name>
    <dbReference type="NCBI Taxonomy" id="2804533"/>
    <lineage>
        <taxon>Bacteria</taxon>
        <taxon>Pseudomonadati</taxon>
        <taxon>Pseudomonadota</taxon>
        <taxon>Alphaproteobacteria</taxon>
        <taxon>Acetobacterales</taxon>
        <taxon>Roseomonadaceae</taxon>
        <taxon>Belnapia</taxon>
    </lineage>
</organism>
<keyword evidence="1" id="KW-0489">Methyltransferase</keyword>
<dbReference type="Proteomes" id="UP000660885">
    <property type="component" value="Unassembled WGS sequence"/>
</dbReference>